<protein>
    <submittedName>
        <fullName evidence="2">Uncharacterized protein</fullName>
    </submittedName>
</protein>
<dbReference type="RefSeq" id="WP_192751112.1">
    <property type="nucleotide sequence ID" value="NZ_BAABJL010000150.1"/>
</dbReference>
<keyword evidence="1" id="KW-0472">Membrane</keyword>
<sequence length="187" mass="20348">MTSSGTLAAAMTWWWQPAARVLGDRFPWYQWYPFDGIGPVVVGLSVLLLLIGIAAGLILRRTVLAMGAALVAGGLVLYVLEHVRAHLLPTTTATVQHSLTVPGLDNAWVLAEGPLSPSGRRVSDLPACYAMDDFRACLVQHGRTGRWADFHPATQLWPLQWAEAGLCVVVAAALAALCVWWIRRRLA</sequence>
<gene>
    <name evidence="2" type="ORF">HEB94_003966</name>
</gene>
<dbReference type="EMBL" id="JADBEM010000001">
    <property type="protein sequence ID" value="MBE1607118.1"/>
    <property type="molecule type" value="Genomic_DNA"/>
</dbReference>
<organism evidence="2 3">
    <name type="scientific">Actinopolymorpha pittospori</name>
    <dbReference type="NCBI Taxonomy" id="648752"/>
    <lineage>
        <taxon>Bacteria</taxon>
        <taxon>Bacillati</taxon>
        <taxon>Actinomycetota</taxon>
        <taxon>Actinomycetes</taxon>
        <taxon>Propionibacteriales</taxon>
        <taxon>Actinopolymorphaceae</taxon>
        <taxon>Actinopolymorpha</taxon>
    </lineage>
</organism>
<dbReference type="AlphaFoldDB" id="A0A927MXJ1"/>
<evidence type="ECO:0000256" key="1">
    <source>
        <dbReference type="SAM" id="Phobius"/>
    </source>
</evidence>
<name>A0A927MXJ1_9ACTN</name>
<accession>A0A927MXJ1</accession>
<keyword evidence="1" id="KW-0812">Transmembrane</keyword>
<reference evidence="2" key="1">
    <citation type="submission" date="2020-10" db="EMBL/GenBank/DDBJ databases">
        <title>Sequencing the genomes of 1000 actinobacteria strains.</title>
        <authorList>
            <person name="Klenk H.-P."/>
        </authorList>
    </citation>
    <scope>NUCLEOTIDE SEQUENCE</scope>
    <source>
        <strain evidence="2">DSM 45354</strain>
    </source>
</reference>
<evidence type="ECO:0000313" key="2">
    <source>
        <dbReference type="EMBL" id="MBE1607118.1"/>
    </source>
</evidence>
<proteinExistence type="predicted"/>
<comment type="caution">
    <text evidence="2">The sequence shown here is derived from an EMBL/GenBank/DDBJ whole genome shotgun (WGS) entry which is preliminary data.</text>
</comment>
<feature type="transmembrane region" description="Helical" evidence="1">
    <location>
        <begin position="161"/>
        <end position="182"/>
    </location>
</feature>
<dbReference type="Proteomes" id="UP000638648">
    <property type="component" value="Unassembled WGS sequence"/>
</dbReference>
<evidence type="ECO:0000313" key="3">
    <source>
        <dbReference type="Proteomes" id="UP000638648"/>
    </source>
</evidence>
<keyword evidence="1" id="KW-1133">Transmembrane helix</keyword>
<keyword evidence="3" id="KW-1185">Reference proteome</keyword>
<feature type="transmembrane region" description="Helical" evidence="1">
    <location>
        <begin position="63"/>
        <end position="80"/>
    </location>
</feature>
<feature type="transmembrane region" description="Helical" evidence="1">
    <location>
        <begin position="39"/>
        <end position="58"/>
    </location>
</feature>